<dbReference type="InterPro" id="IPR001610">
    <property type="entry name" value="PAC"/>
</dbReference>
<accession>A0A1M5IFZ7</accession>
<dbReference type="InterPro" id="IPR013767">
    <property type="entry name" value="PAS_fold"/>
</dbReference>
<name>A0A1M5IFZ7_9FLAO</name>
<reference evidence="11" key="1">
    <citation type="submission" date="2016-11" db="EMBL/GenBank/DDBJ databases">
        <authorList>
            <person name="Varghese N."/>
            <person name="Submissions S."/>
        </authorList>
    </citation>
    <scope>NUCLEOTIDE SEQUENCE [LARGE SCALE GENOMIC DNA]</scope>
    <source>
        <strain evidence="11">DSM 19978</strain>
    </source>
</reference>
<dbReference type="PANTHER" id="PTHR43304">
    <property type="entry name" value="PHYTOCHROME-LIKE PROTEIN CPH1"/>
    <property type="match status" value="1"/>
</dbReference>
<dbReference type="CDD" id="cd00130">
    <property type="entry name" value="PAS"/>
    <property type="match status" value="4"/>
</dbReference>
<keyword evidence="11" id="KW-1185">Reference proteome</keyword>
<dbReference type="InterPro" id="IPR013655">
    <property type="entry name" value="PAS_fold_3"/>
</dbReference>
<feature type="domain" description="PAC" evidence="9">
    <location>
        <begin position="317"/>
        <end position="368"/>
    </location>
</feature>
<dbReference type="RefSeq" id="WP_073369670.1">
    <property type="nucleotide sequence ID" value="NZ_FQWB01000003.1"/>
</dbReference>
<keyword evidence="4" id="KW-0808">Transferase</keyword>
<feature type="domain" description="PAC" evidence="9">
    <location>
        <begin position="567"/>
        <end position="618"/>
    </location>
</feature>
<dbReference type="NCBIfam" id="TIGR00229">
    <property type="entry name" value="sensory_box"/>
    <property type="match status" value="3"/>
</dbReference>
<evidence type="ECO:0000256" key="6">
    <source>
        <dbReference type="SAM" id="Phobius"/>
    </source>
</evidence>
<feature type="domain" description="PAS" evidence="8">
    <location>
        <begin position="369"/>
        <end position="439"/>
    </location>
</feature>
<protein>
    <recommendedName>
        <fullName evidence="2">histidine kinase</fullName>
        <ecNumber evidence="2">2.7.13.3</ecNumber>
    </recommendedName>
</protein>
<dbReference type="CDD" id="cd00075">
    <property type="entry name" value="HATPase"/>
    <property type="match status" value="1"/>
</dbReference>
<dbReference type="InterPro" id="IPR036097">
    <property type="entry name" value="HisK_dim/P_sf"/>
</dbReference>
<dbReference type="Gene3D" id="3.30.565.10">
    <property type="entry name" value="Histidine kinase-like ATPase, C-terminal domain"/>
    <property type="match status" value="1"/>
</dbReference>
<dbReference type="Gene3D" id="3.30.450.20">
    <property type="entry name" value="PAS domain"/>
    <property type="match status" value="4"/>
</dbReference>
<dbReference type="EC" id="2.7.13.3" evidence="2"/>
<dbReference type="Proteomes" id="UP000184516">
    <property type="component" value="Unassembled WGS sequence"/>
</dbReference>
<dbReference type="FunFam" id="3.30.565.10:FF:000006">
    <property type="entry name" value="Sensor histidine kinase WalK"/>
    <property type="match status" value="1"/>
</dbReference>
<dbReference type="Gene3D" id="1.10.287.130">
    <property type="match status" value="1"/>
</dbReference>
<evidence type="ECO:0000256" key="4">
    <source>
        <dbReference type="ARBA" id="ARBA00022679"/>
    </source>
</evidence>
<feature type="domain" description="PAS" evidence="8">
    <location>
        <begin position="619"/>
        <end position="687"/>
    </location>
</feature>
<evidence type="ECO:0000259" key="9">
    <source>
        <dbReference type="PROSITE" id="PS50113"/>
    </source>
</evidence>
<keyword evidence="6" id="KW-0472">Membrane</keyword>
<feature type="domain" description="PAC" evidence="9">
    <location>
        <begin position="442"/>
        <end position="493"/>
    </location>
</feature>
<dbReference type="InterPro" id="IPR000014">
    <property type="entry name" value="PAS"/>
</dbReference>
<evidence type="ECO:0000256" key="1">
    <source>
        <dbReference type="ARBA" id="ARBA00000085"/>
    </source>
</evidence>
<dbReference type="GO" id="GO:0006355">
    <property type="term" value="P:regulation of DNA-templated transcription"/>
    <property type="evidence" value="ECO:0007669"/>
    <property type="project" value="InterPro"/>
</dbReference>
<dbReference type="SUPFAM" id="SSF55785">
    <property type="entry name" value="PYP-like sensor domain (PAS domain)"/>
    <property type="match status" value="4"/>
</dbReference>
<sequence>MKSISNQILAYILISLSVVYVARYFYNVHTRTQFETQRLEKNNVRTCERLAYFVVNPILHNDSISLKTNINFEALDENIGSIQILDQSNHLYAGVVSIKGKTNPINGNQPLVLRQDSIVRPILYQGKTLGKVVLYSNKEPLQQFLGELKQMFVLEICVIFLSIAILLFFVLKRVVINPLSILKKWVSSINTDNSIPKPKLFHSTEVDTIIDTVSELTDRLIFTLKENLIQSRQIFEKESLMSSISTNLPEGMIYRLSTYDNGDRKFTYLSGSFQKIYGHTPEEGMNDASLIFGRVLREDIPLLLEAEAESKKNLSTYRCEVRMVNLDGTRRFSRFVSTPTPMEDGSISWDGLELDITDLKKTQSDLQQNKFLLESITEGLPDIIFAKDINARYTFVNSAVANRVNKTPEEFLGKDNSTIYSPEEAKKTLEKDLEIMETGEMQTFEEELTTSSGIVTFLTTKGPIKDAQGKTIGMFGIARDITDLKKVQSDLQRNKFLLESITEGLPDVVFAMDLDGRYLFVNSALAKSANKKPEELLGKDNRDNFPPEEAKKILEKDLEIMKTGQIQTFEEQLTRPFGKVVYLTTKGPIKDAEGKTVGMFGIARDITDRKIGEEALRVSQEKFEFAFNSSPNAIFIQDEQTGEILETNATSSKIFGYSQEEILFKTTLELNLYKNPKFREKVIEILNGKGSIRNVEVLSRHKSGADLHIVFSAERHYVDHKPFLFVNMQDVSERKQVELELQKLNLDKDRFISILGHDLRSPVNNILLLLELLHADLSNMEMEESEEIVDLAYKSAKNTSKLLDDVLLWATAQSGKMEFNSQMINFKTDCLNVVELMQANANAKNITIELHCEDSLEVYVDKNMLDTVLRNLISNAIKFTHTGGKITLSAEKTTQEVVISVADNGVGIEPKDVGKIFDKAQMFTSIGTNAEKGTGFGLKLCQEFVEKHNGKIWVESEVGKGTCFYFSLPNAV</sequence>
<feature type="domain" description="PAS" evidence="8">
    <location>
        <begin position="494"/>
        <end position="564"/>
    </location>
</feature>
<dbReference type="SMART" id="SM00387">
    <property type="entry name" value="HATPase_c"/>
    <property type="match status" value="1"/>
</dbReference>
<evidence type="ECO:0000256" key="3">
    <source>
        <dbReference type="ARBA" id="ARBA00022553"/>
    </source>
</evidence>
<keyword evidence="6" id="KW-1133">Transmembrane helix</keyword>
<gene>
    <name evidence="10" type="ORF">SAMN05443549_10373</name>
</gene>
<dbReference type="InterPro" id="IPR052162">
    <property type="entry name" value="Sensor_kinase/Photoreceptor"/>
</dbReference>
<dbReference type="SUPFAM" id="SSF47384">
    <property type="entry name" value="Homodimeric domain of signal transducing histidine kinase"/>
    <property type="match status" value="1"/>
</dbReference>
<dbReference type="SMART" id="SM00086">
    <property type="entry name" value="PAC"/>
    <property type="match status" value="4"/>
</dbReference>
<dbReference type="SUPFAM" id="SSF55874">
    <property type="entry name" value="ATPase domain of HSP90 chaperone/DNA topoisomerase II/histidine kinase"/>
    <property type="match status" value="1"/>
</dbReference>
<dbReference type="Pfam" id="PF08447">
    <property type="entry name" value="PAS_3"/>
    <property type="match status" value="1"/>
</dbReference>
<evidence type="ECO:0000256" key="2">
    <source>
        <dbReference type="ARBA" id="ARBA00012438"/>
    </source>
</evidence>
<dbReference type="STRING" id="468056.SAMN05443549_10373"/>
<feature type="domain" description="Histidine kinase" evidence="7">
    <location>
        <begin position="754"/>
        <end position="972"/>
    </location>
</feature>
<keyword evidence="6" id="KW-0812">Transmembrane</keyword>
<proteinExistence type="predicted"/>
<evidence type="ECO:0000256" key="5">
    <source>
        <dbReference type="ARBA" id="ARBA00022777"/>
    </source>
</evidence>
<dbReference type="InterPro" id="IPR036890">
    <property type="entry name" value="HATPase_C_sf"/>
</dbReference>
<dbReference type="InterPro" id="IPR003594">
    <property type="entry name" value="HATPase_dom"/>
</dbReference>
<dbReference type="PROSITE" id="PS50112">
    <property type="entry name" value="PAS"/>
    <property type="match status" value="3"/>
</dbReference>
<dbReference type="AlphaFoldDB" id="A0A1M5IFZ7"/>
<dbReference type="PROSITE" id="PS50109">
    <property type="entry name" value="HIS_KIN"/>
    <property type="match status" value="1"/>
</dbReference>
<dbReference type="Pfam" id="PF02518">
    <property type="entry name" value="HATPase_c"/>
    <property type="match status" value="1"/>
</dbReference>
<keyword evidence="3" id="KW-0597">Phosphoprotein</keyword>
<evidence type="ECO:0000259" key="7">
    <source>
        <dbReference type="PROSITE" id="PS50109"/>
    </source>
</evidence>
<dbReference type="InterPro" id="IPR005467">
    <property type="entry name" value="His_kinase_dom"/>
</dbReference>
<dbReference type="Pfam" id="PF00512">
    <property type="entry name" value="HisKA"/>
    <property type="match status" value="1"/>
</dbReference>
<feature type="transmembrane region" description="Helical" evidence="6">
    <location>
        <begin position="6"/>
        <end position="26"/>
    </location>
</feature>
<dbReference type="PANTHER" id="PTHR43304:SF1">
    <property type="entry name" value="PAC DOMAIN-CONTAINING PROTEIN"/>
    <property type="match status" value="1"/>
</dbReference>
<organism evidence="10 11">
    <name type="scientific">Flavobacterium fluvii</name>
    <dbReference type="NCBI Taxonomy" id="468056"/>
    <lineage>
        <taxon>Bacteria</taxon>
        <taxon>Pseudomonadati</taxon>
        <taxon>Bacteroidota</taxon>
        <taxon>Flavobacteriia</taxon>
        <taxon>Flavobacteriales</taxon>
        <taxon>Flavobacteriaceae</taxon>
        <taxon>Flavobacterium</taxon>
    </lineage>
</organism>
<evidence type="ECO:0000313" key="10">
    <source>
        <dbReference type="EMBL" id="SHG27212.1"/>
    </source>
</evidence>
<dbReference type="InterPro" id="IPR013656">
    <property type="entry name" value="PAS_4"/>
</dbReference>
<dbReference type="InterPro" id="IPR035965">
    <property type="entry name" value="PAS-like_dom_sf"/>
</dbReference>
<dbReference type="Pfam" id="PF00989">
    <property type="entry name" value="PAS"/>
    <property type="match status" value="1"/>
</dbReference>
<dbReference type="PROSITE" id="PS50113">
    <property type="entry name" value="PAC"/>
    <property type="match status" value="3"/>
</dbReference>
<dbReference type="Pfam" id="PF08448">
    <property type="entry name" value="PAS_4"/>
    <property type="match status" value="2"/>
</dbReference>
<comment type="catalytic activity">
    <reaction evidence="1">
        <text>ATP + protein L-histidine = ADP + protein N-phospho-L-histidine.</text>
        <dbReference type="EC" id="2.7.13.3"/>
    </reaction>
</comment>
<feature type="transmembrane region" description="Helical" evidence="6">
    <location>
        <begin position="152"/>
        <end position="171"/>
    </location>
</feature>
<evidence type="ECO:0000313" key="11">
    <source>
        <dbReference type="Proteomes" id="UP000184516"/>
    </source>
</evidence>
<dbReference type="InterPro" id="IPR003661">
    <property type="entry name" value="HisK_dim/P_dom"/>
</dbReference>
<keyword evidence="5" id="KW-0418">Kinase</keyword>
<dbReference type="EMBL" id="FQWB01000003">
    <property type="protein sequence ID" value="SHG27212.1"/>
    <property type="molecule type" value="Genomic_DNA"/>
</dbReference>
<dbReference type="SMART" id="SM00388">
    <property type="entry name" value="HisKA"/>
    <property type="match status" value="1"/>
</dbReference>
<dbReference type="PRINTS" id="PR00344">
    <property type="entry name" value="BCTRLSENSOR"/>
</dbReference>
<dbReference type="InterPro" id="IPR004358">
    <property type="entry name" value="Sig_transdc_His_kin-like_C"/>
</dbReference>
<dbReference type="GO" id="GO:0000155">
    <property type="term" value="F:phosphorelay sensor kinase activity"/>
    <property type="evidence" value="ECO:0007669"/>
    <property type="project" value="InterPro"/>
</dbReference>
<dbReference type="SMART" id="SM00091">
    <property type="entry name" value="PAS"/>
    <property type="match status" value="4"/>
</dbReference>
<evidence type="ECO:0000259" key="8">
    <source>
        <dbReference type="PROSITE" id="PS50112"/>
    </source>
</evidence>
<dbReference type="InterPro" id="IPR000700">
    <property type="entry name" value="PAS-assoc_C"/>
</dbReference>
<dbReference type="OrthoDB" id="9781208at2"/>